<dbReference type="AlphaFoldDB" id="A0A7Y2Q0P4"/>
<sequence>MADQANTPETPKPVTHHELIEDRIETVRIRRSPKYSVFLVAGAALGIIVAMILTFSFTGTTDESPNTGMIYSQGQVFGFLALICIAGGVALAGAVALVFDRTVGRRTRDVEVDRETVHVVD</sequence>
<dbReference type="Proteomes" id="UP000543598">
    <property type="component" value="Unassembled WGS sequence"/>
</dbReference>
<reference evidence="2 3" key="1">
    <citation type="submission" date="2020-05" db="EMBL/GenBank/DDBJ databases">
        <title>MicrobeNet Type strains.</title>
        <authorList>
            <person name="Nicholson A.C."/>
        </authorList>
    </citation>
    <scope>NUCLEOTIDE SEQUENCE [LARGE SCALE GENOMIC DNA]</scope>
    <source>
        <strain evidence="2 3">JCM 14282</strain>
    </source>
</reference>
<proteinExistence type="predicted"/>
<gene>
    <name evidence="2" type="ORF">HLA99_06455</name>
</gene>
<keyword evidence="1" id="KW-1133">Transmembrane helix</keyword>
<evidence type="ECO:0000313" key="3">
    <source>
        <dbReference type="Proteomes" id="UP000543598"/>
    </source>
</evidence>
<dbReference type="EMBL" id="JABEMB010000006">
    <property type="protein sequence ID" value="NNH03492.1"/>
    <property type="molecule type" value="Genomic_DNA"/>
</dbReference>
<dbReference type="RefSeq" id="WP_167037309.1">
    <property type="nucleotide sequence ID" value="NZ_JAAOZF010000001.1"/>
</dbReference>
<organism evidence="2 3">
    <name type="scientific">Microbacterium ulmi</name>
    <dbReference type="NCBI Taxonomy" id="179095"/>
    <lineage>
        <taxon>Bacteria</taxon>
        <taxon>Bacillati</taxon>
        <taxon>Actinomycetota</taxon>
        <taxon>Actinomycetes</taxon>
        <taxon>Micrococcales</taxon>
        <taxon>Microbacteriaceae</taxon>
        <taxon>Microbacterium</taxon>
    </lineage>
</organism>
<feature type="transmembrane region" description="Helical" evidence="1">
    <location>
        <begin position="77"/>
        <end position="99"/>
    </location>
</feature>
<protein>
    <submittedName>
        <fullName evidence="2">Potassium transporter Trk</fullName>
    </submittedName>
</protein>
<feature type="transmembrane region" description="Helical" evidence="1">
    <location>
        <begin position="37"/>
        <end position="57"/>
    </location>
</feature>
<keyword evidence="3" id="KW-1185">Reference proteome</keyword>
<keyword evidence="1" id="KW-0812">Transmembrane</keyword>
<evidence type="ECO:0000256" key="1">
    <source>
        <dbReference type="SAM" id="Phobius"/>
    </source>
</evidence>
<comment type="caution">
    <text evidence="2">The sequence shown here is derived from an EMBL/GenBank/DDBJ whole genome shotgun (WGS) entry which is preliminary data.</text>
</comment>
<evidence type="ECO:0000313" key="2">
    <source>
        <dbReference type="EMBL" id="NNH03492.1"/>
    </source>
</evidence>
<keyword evidence="1" id="KW-0472">Membrane</keyword>
<accession>A0A7Y2Q0P4</accession>
<name>A0A7Y2Q0P4_9MICO</name>